<dbReference type="EMBL" id="AP017457">
    <property type="protein sequence ID" value="BAU99626.1"/>
    <property type="molecule type" value="Genomic_DNA"/>
</dbReference>
<dbReference type="KEGG" id="amin:AUMI_110840"/>
<protein>
    <submittedName>
        <fullName evidence="1">Uncharacterized protein</fullName>
    </submittedName>
</protein>
<proteinExistence type="predicted"/>
<sequence length="81" mass="8922">MADSTQTYLQLLDAVQAHIQAITGEDTIARDWVLVCGVTDINAPANDIDADIRIDYSPRTTTYTLNGLLNLALDVFQPELE</sequence>
<evidence type="ECO:0000313" key="2">
    <source>
        <dbReference type="Proteomes" id="UP000243847"/>
    </source>
</evidence>
<accession>A0A173LXB4</accession>
<dbReference type="AlphaFoldDB" id="A0A173LXB4"/>
<dbReference type="RefSeq" id="WP_096382267.1">
    <property type="nucleotide sequence ID" value="NZ_AP017457.1"/>
</dbReference>
<dbReference type="GeneID" id="80452277"/>
<name>A0A173LXB4_9MICO</name>
<organism evidence="1 2">
    <name type="scientific">Aurantimicrobium minutum</name>
    <dbReference type="NCBI Taxonomy" id="708131"/>
    <lineage>
        <taxon>Bacteria</taxon>
        <taxon>Bacillati</taxon>
        <taxon>Actinomycetota</taxon>
        <taxon>Actinomycetes</taxon>
        <taxon>Micrococcales</taxon>
        <taxon>Microbacteriaceae</taxon>
        <taxon>Aurantimicrobium</taxon>
    </lineage>
</organism>
<evidence type="ECO:0000313" key="1">
    <source>
        <dbReference type="EMBL" id="BAU99626.1"/>
    </source>
</evidence>
<reference evidence="1 2" key="1">
    <citation type="journal article" date="2016" name="Genome Announc.">
        <title>Complete Genome Sequence of Aurantimicrobium minutum Type Strain KNCT, a Planktonic Ultramicrobacterium Isolated from River Water.</title>
        <authorList>
            <person name="Nakai R."/>
            <person name="Fujisawa T."/>
            <person name="Nakamura Y."/>
            <person name="Nishide H."/>
            <person name="Uchiyama I."/>
            <person name="Baba T."/>
            <person name="Toyoda A."/>
            <person name="Fujiyama A."/>
            <person name="Naganuma T."/>
            <person name="Niki H."/>
        </authorList>
    </citation>
    <scope>NUCLEOTIDE SEQUENCE [LARGE SCALE GENOMIC DNA]</scope>
    <source>
        <strain evidence="1 2">KNC</strain>
    </source>
</reference>
<dbReference type="Proteomes" id="UP000243847">
    <property type="component" value="Chromosome sequence1"/>
</dbReference>
<gene>
    <name evidence="1" type="ORF">AUMI_110840</name>
</gene>